<accession>A0A5C3MLW2</accession>
<evidence type="ECO:0000256" key="1">
    <source>
        <dbReference type="SAM" id="SignalP"/>
    </source>
</evidence>
<evidence type="ECO:0000259" key="2">
    <source>
        <dbReference type="Pfam" id="PF12222"/>
    </source>
</evidence>
<dbReference type="InterPro" id="IPR021102">
    <property type="entry name" value="PNGase_A"/>
</dbReference>
<dbReference type="Pfam" id="PF25156">
    <property type="entry name" value="PNGase_A_C"/>
    <property type="match status" value="1"/>
</dbReference>
<dbReference type="OrthoDB" id="1612078at2759"/>
<evidence type="ECO:0000313" key="4">
    <source>
        <dbReference type="Proteomes" id="UP000305948"/>
    </source>
</evidence>
<proteinExistence type="predicted"/>
<keyword evidence="4" id="KW-1185">Reference proteome</keyword>
<reference evidence="3 4" key="1">
    <citation type="journal article" date="2019" name="Nat. Ecol. Evol.">
        <title>Megaphylogeny resolves global patterns of mushroom evolution.</title>
        <authorList>
            <person name="Varga T."/>
            <person name="Krizsan K."/>
            <person name="Foldi C."/>
            <person name="Dima B."/>
            <person name="Sanchez-Garcia M."/>
            <person name="Sanchez-Ramirez S."/>
            <person name="Szollosi G.J."/>
            <person name="Szarkandi J.G."/>
            <person name="Papp V."/>
            <person name="Albert L."/>
            <person name="Andreopoulos W."/>
            <person name="Angelini C."/>
            <person name="Antonin V."/>
            <person name="Barry K.W."/>
            <person name="Bougher N.L."/>
            <person name="Buchanan P."/>
            <person name="Buyck B."/>
            <person name="Bense V."/>
            <person name="Catcheside P."/>
            <person name="Chovatia M."/>
            <person name="Cooper J."/>
            <person name="Damon W."/>
            <person name="Desjardin D."/>
            <person name="Finy P."/>
            <person name="Geml J."/>
            <person name="Haridas S."/>
            <person name="Hughes K."/>
            <person name="Justo A."/>
            <person name="Karasinski D."/>
            <person name="Kautmanova I."/>
            <person name="Kiss B."/>
            <person name="Kocsube S."/>
            <person name="Kotiranta H."/>
            <person name="LaButti K.M."/>
            <person name="Lechner B.E."/>
            <person name="Liimatainen K."/>
            <person name="Lipzen A."/>
            <person name="Lukacs Z."/>
            <person name="Mihaltcheva S."/>
            <person name="Morgado L.N."/>
            <person name="Niskanen T."/>
            <person name="Noordeloos M.E."/>
            <person name="Ohm R.A."/>
            <person name="Ortiz-Santana B."/>
            <person name="Ovrebo C."/>
            <person name="Racz N."/>
            <person name="Riley R."/>
            <person name="Savchenko A."/>
            <person name="Shiryaev A."/>
            <person name="Soop K."/>
            <person name="Spirin V."/>
            <person name="Szebenyi C."/>
            <person name="Tomsovsky M."/>
            <person name="Tulloss R.E."/>
            <person name="Uehling J."/>
            <person name="Grigoriev I.V."/>
            <person name="Vagvolgyi C."/>
            <person name="Papp T."/>
            <person name="Martin F.M."/>
            <person name="Miettinen O."/>
            <person name="Hibbett D.S."/>
            <person name="Nagy L.G."/>
        </authorList>
    </citation>
    <scope>NUCLEOTIDE SEQUENCE [LARGE SCALE GENOMIC DNA]</scope>
    <source>
        <strain evidence="3 4">OMC1185</strain>
    </source>
</reference>
<feature type="domain" description="Peptide N-acetyl-beta-D-glucosaminyl asparaginase amidase A N-terminal" evidence="2">
    <location>
        <begin position="30"/>
        <end position="354"/>
    </location>
</feature>
<keyword evidence="1" id="KW-0732">Signal</keyword>
<dbReference type="AlphaFoldDB" id="A0A5C3MLW2"/>
<name>A0A5C3MLW2_9AGAM</name>
<feature type="signal peptide" evidence="1">
    <location>
        <begin position="1"/>
        <end position="19"/>
    </location>
</feature>
<dbReference type="Pfam" id="PF12222">
    <property type="entry name" value="PNGaseA"/>
    <property type="match status" value="1"/>
</dbReference>
<dbReference type="PANTHER" id="PTHR31104">
    <property type="entry name" value="PEPTIDE-N4-(N-ACETYL-BETA-GLUCOSAMINYL)ASPARAGINE AMIDASE A PROTEIN"/>
    <property type="match status" value="1"/>
</dbReference>
<dbReference type="Proteomes" id="UP000305948">
    <property type="component" value="Unassembled WGS sequence"/>
</dbReference>
<gene>
    <name evidence="3" type="ORF">OE88DRAFT_1638304</name>
</gene>
<feature type="chain" id="PRO_5022828791" description="Peptide N-acetyl-beta-D-glucosaminyl asparaginase amidase A N-terminal domain-containing protein" evidence="1">
    <location>
        <begin position="20"/>
        <end position="565"/>
    </location>
</feature>
<sequence>MFSASRLLLLTSLGALVRAAVQVDFQVAQPLTLPRSANQCTVEILTRTFANSYGDPEIVPYTPPTDCGSAGTWAGISLNFTVTSNGTQYDRLGTFTLQGVEIWRTSTPEPVSGDGIIWTYLKDVSKYTPIFAEPGMFILELDNVVETGLEGEYATTLHATFYESSDEYPAAKSSSVIIPLGNLANDTGAQESVPPVFSLNVTVPQNAVQIYAELQASGNSEEEFWYYNAANDYLNDLPPGTTYGDGPFREVRLLVDGQLAGVALPYPVLFTGAILPQAWMPITSYGALDLPTYFLDLTPFVPILTDGNSHTISIDVSSAESNHTINGNWFVSGNLQVVTDPSGNPTTGNITVNNAPLFATTNTTGNIDNGLGTITVGASHDVHIEATIVSGSGETTTVVWQQSLQYSNTQYYLSDANNVVQTTAGTMSSTHNGVTVVSDTFSYPFAINLTNYDVAFDHAYDRTVVPSPLITGSTIQNHQVAGRRQDIRSCGGSALPYNNNTFSYTDLAGNTYQRQVNVVDRVVVLDQQSGSLAPASNVQHGAIIQSAADPFPARFPGSRRIVQQN</sequence>
<evidence type="ECO:0000313" key="3">
    <source>
        <dbReference type="EMBL" id="TFK46399.1"/>
    </source>
</evidence>
<protein>
    <recommendedName>
        <fullName evidence="2">Peptide N-acetyl-beta-D-glucosaminyl asparaginase amidase A N-terminal domain-containing protein</fullName>
    </recommendedName>
</protein>
<dbReference type="STRING" id="5364.A0A5C3MLW2"/>
<dbReference type="EMBL" id="ML213530">
    <property type="protein sequence ID" value="TFK46399.1"/>
    <property type="molecule type" value="Genomic_DNA"/>
</dbReference>
<organism evidence="3 4">
    <name type="scientific">Heliocybe sulcata</name>
    <dbReference type="NCBI Taxonomy" id="5364"/>
    <lineage>
        <taxon>Eukaryota</taxon>
        <taxon>Fungi</taxon>
        <taxon>Dikarya</taxon>
        <taxon>Basidiomycota</taxon>
        <taxon>Agaricomycotina</taxon>
        <taxon>Agaricomycetes</taxon>
        <taxon>Gloeophyllales</taxon>
        <taxon>Gloeophyllaceae</taxon>
        <taxon>Heliocybe</taxon>
    </lineage>
</organism>
<dbReference type="InterPro" id="IPR056948">
    <property type="entry name" value="PNGaseA_N"/>
</dbReference>